<protein>
    <submittedName>
        <fullName evidence="2">Uncharacterized protein</fullName>
    </submittedName>
</protein>
<gene>
    <name evidence="2" type="ORF">Lalb_Chr24g0399891</name>
</gene>
<keyword evidence="1" id="KW-1133">Transmembrane helix</keyword>
<accession>A0A6A4N4B3</accession>
<evidence type="ECO:0000313" key="2">
    <source>
        <dbReference type="EMBL" id="KAE9586255.1"/>
    </source>
</evidence>
<evidence type="ECO:0000313" key="3">
    <source>
        <dbReference type="Proteomes" id="UP000447434"/>
    </source>
</evidence>
<keyword evidence="1" id="KW-0812">Transmembrane</keyword>
<evidence type="ECO:0000256" key="1">
    <source>
        <dbReference type="SAM" id="Phobius"/>
    </source>
</evidence>
<name>A0A6A4N4B3_LUPAL</name>
<proteinExistence type="predicted"/>
<keyword evidence="1" id="KW-0472">Membrane</keyword>
<feature type="transmembrane region" description="Helical" evidence="1">
    <location>
        <begin position="20"/>
        <end position="42"/>
    </location>
</feature>
<dbReference type="Proteomes" id="UP000447434">
    <property type="component" value="Chromosome 24"/>
</dbReference>
<dbReference type="EMBL" id="WOCE01000024">
    <property type="protein sequence ID" value="KAE9586255.1"/>
    <property type="molecule type" value="Genomic_DNA"/>
</dbReference>
<dbReference type="AlphaFoldDB" id="A0A6A4N4B3"/>
<sequence length="51" mass="6147">MNLRKGDEWIGTIRHFTFNLVSILCFLYFINGITYLILFFYFPNCVTIIHK</sequence>
<keyword evidence="3" id="KW-1185">Reference proteome</keyword>
<organism evidence="2 3">
    <name type="scientific">Lupinus albus</name>
    <name type="common">White lupine</name>
    <name type="synonym">Lupinus termis</name>
    <dbReference type="NCBI Taxonomy" id="3870"/>
    <lineage>
        <taxon>Eukaryota</taxon>
        <taxon>Viridiplantae</taxon>
        <taxon>Streptophyta</taxon>
        <taxon>Embryophyta</taxon>
        <taxon>Tracheophyta</taxon>
        <taxon>Spermatophyta</taxon>
        <taxon>Magnoliopsida</taxon>
        <taxon>eudicotyledons</taxon>
        <taxon>Gunneridae</taxon>
        <taxon>Pentapetalae</taxon>
        <taxon>rosids</taxon>
        <taxon>fabids</taxon>
        <taxon>Fabales</taxon>
        <taxon>Fabaceae</taxon>
        <taxon>Papilionoideae</taxon>
        <taxon>50 kb inversion clade</taxon>
        <taxon>genistoids sensu lato</taxon>
        <taxon>core genistoids</taxon>
        <taxon>Genisteae</taxon>
        <taxon>Lupinus</taxon>
    </lineage>
</organism>
<comment type="caution">
    <text evidence="2">The sequence shown here is derived from an EMBL/GenBank/DDBJ whole genome shotgun (WGS) entry which is preliminary data.</text>
</comment>
<reference evidence="3" key="1">
    <citation type="journal article" date="2020" name="Nat. Commun.">
        <title>Genome sequence of the cluster root forming white lupin.</title>
        <authorList>
            <person name="Hufnagel B."/>
            <person name="Marques A."/>
            <person name="Soriano A."/>
            <person name="Marques L."/>
            <person name="Divol F."/>
            <person name="Doumas P."/>
            <person name="Sallet E."/>
            <person name="Mancinotti D."/>
            <person name="Carrere S."/>
            <person name="Marande W."/>
            <person name="Arribat S."/>
            <person name="Keller J."/>
            <person name="Huneau C."/>
            <person name="Blein T."/>
            <person name="Aime D."/>
            <person name="Laguerre M."/>
            <person name="Taylor J."/>
            <person name="Schubert V."/>
            <person name="Nelson M."/>
            <person name="Geu-Flores F."/>
            <person name="Crespi M."/>
            <person name="Gallardo-Guerrero K."/>
            <person name="Delaux P.-M."/>
            <person name="Salse J."/>
            <person name="Berges H."/>
            <person name="Guyot R."/>
            <person name="Gouzy J."/>
            <person name="Peret B."/>
        </authorList>
    </citation>
    <scope>NUCLEOTIDE SEQUENCE [LARGE SCALE GENOMIC DNA]</scope>
    <source>
        <strain evidence="3">cv. Amiga</strain>
    </source>
</reference>